<evidence type="ECO:0000313" key="3">
    <source>
        <dbReference type="Proteomes" id="UP000248961"/>
    </source>
</evidence>
<dbReference type="CDD" id="cd18186">
    <property type="entry name" value="BTB_POZ_ZBTB_KLHL-like"/>
    <property type="match status" value="1"/>
</dbReference>
<dbReference type="PANTHER" id="PTHR47843">
    <property type="entry name" value="BTB DOMAIN-CONTAINING PROTEIN-RELATED"/>
    <property type="match status" value="1"/>
</dbReference>
<accession>A0A395HMX7</accession>
<proteinExistence type="predicted"/>
<dbReference type="OrthoDB" id="6359816at2759"/>
<dbReference type="Gene3D" id="3.30.710.10">
    <property type="entry name" value="Potassium Channel Kv1.1, Chain A"/>
    <property type="match status" value="1"/>
</dbReference>
<dbReference type="VEuPathDB" id="FungiDB:BO97DRAFT_460054"/>
<dbReference type="SUPFAM" id="SSF54695">
    <property type="entry name" value="POZ domain"/>
    <property type="match status" value="1"/>
</dbReference>
<name>A0A395HMX7_ASPHC</name>
<protein>
    <recommendedName>
        <fullName evidence="1">BTB domain-containing protein</fullName>
    </recommendedName>
</protein>
<keyword evidence="3" id="KW-1185">Reference proteome</keyword>
<dbReference type="SMART" id="SM00225">
    <property type="entry name" value="BTB"/>
    <property type="match status" value="1"/>
</dbReference>
<dbReference type="STRING" id="1450537.A0A395HMX7"/>
<dbReference type="GeneID" id="37203613"/>
<dbReference type="Proteomes" id="UP000248961">
    <property type="component" value="Unassembled WGS sequence"/>
</dbReference>
<dbReference type="EMBL" id="KZ824310">
    <property type="protein sequence ID" value="RAL08773.1"/>
    <property type="molecule type" value="Genomic_DNA"/>
</dbReference>
<dbReference type="PANTHER" id="PTHR47843:SF5">
    <property type="entry name" value="BTB_POZ DOMAIN PROTEIN"/>
    <property type="match status" value="1"/>
</dbReference>
<dbReference type="AlphaFoldDB" id="A0A395HMX7"/>
<dbReference type="PROSITE" id="PS50097">
    <property type="entry name" value="BTB"/>
    <property type="match status" value="1"/>
</dbReference>
<evidence type="ECO:0000259" key="1">
    <source>
        <dbReference type="PROSITE" id="PS50097"/>
    </source>
</evidence>
<evidence type="ECO:0000313" key="2">
    <source>
        <dbReference type="EMBL" id="RAL08773.1"/>
    </source>
</evidence>
<dbReference type="RefSeq" id="XP_025547927.1">
    <property type="nucleotide sequence ID" value="XM_025699324.1"/>
</dbReference>
<dbReference type="InterPro" id="IPR011333">
    <property type="entry name" value="SKP1/BTB/POZ_sf"/>
</dbReference>
<feature type="domain" description="BTB" evidence="1">
    <location>
        <begin position="22"/>
        <end position="89"/>
    </location>
</feature>
<dbReference type="InterPro" id="IPR000210">
    <property type="entry name" value="BTB/POZ_dom"/>
</dbReference>
<organism evidence="2 3">
    <name type="scientific">Aspergillus homomorphus (strain CBS 101889)</name>
    <dbReference type="NCBI Taxonomy" id="1450537"/>
    <lineage>
        <taxon>Eukaryota</taxon>
        <taxon>Fungi</taxon>
        <taxon>Dikarya</taxon>
        <taxon>Ascomycota</taxon>
        <taxon>Pezizomycotina</taxon>
        <taxon>Eurotiomycetes</taxon>
        <taxon>Eurotiomycetidae</taxon>
        <taxon>Eurotiales</taxon>
        <taxon>Aspergillaceae</taxon>
        <taxon>Aspergillus</taxon>
        <taxon>Aspergillus subgen. Circumdati</taxon>
    </lineage>
</organism>
<dbReference type="Pfam" id="PF00651">
    <property type="entry name" value="BTB"/>
    <property type="match status" value="1"/>
</dbReference>
<sequence>MSASQSPHNQVMYDWAKSGKRTDFSLVCGDRTFPVHQLVVCTQVPAFAAACEGGFQEGRSRVYRIEGFEPSSVGYLVEYLYMGDYNMSLPGYEGDDKRTMDKNMEIITKALRAHAEIIKLADYFILPRLQHLAREKVIELIESECSNAEMAFLLRAAHTITGDAVICSSIMDHLHVDFDSLDEDFIQKLFPDAFSRDLLQWKNGQIVQLMYENDRLRTQIRENVSEYTISLDTLPSFSAFCSLTCGRCNCVEQISIRGGVKYRVVCTNCPRDG</sequence>
<gene>
    <name evidence="2" type="ORF">BO97DRAFT_460054</name>
</gene>
<reference evidence="2 3" key="1">
    <citation type="submission" date="2018-02" db="EMBL/GenBank/DDBJ databases">
        <title>The genomes of Aspergillus section Nigri reveals drivers in fungal speciation.</title>
        <authorList>
            <consortium name="DOE Joint Genome Institute"/>
            <person name="Vesth T.C."/>
            <person name="Nybo J."/>
            <person name="Theobald S."/>
            <person name="Brandl J."/>
            <person name="Frisvad J.C."/>
            <person name="Nielsen K.F."/>
            <person name="Lyhne E.K."/>
            <person name="Kogle M.E."/>
            <person name="Kuo A."/>
            <person name="Riley R."/>
            <person name="Clum A."/>
            <person name="Nolan M."/>
            <person name="Lipzen A."/>
            <person name="Salamov A."/>
            <person name="Henrissat B."/>
            <person name="Wiebenga A."/>
            <person name="De vries R.P."/>
            <person name="Grigoriev I.V."/>
            <person name="Mortensen U.H."/>
            <person name="Andersen M.R."/>
            <person name="Baker S.E."/>
        </authorList>
    </citation>
    <scope>NUCLEOTIDE SEQUENCE [LARGE SCALE GENOMIC DNA]</scope>
    <source>
        <strain evidence="2 3">CBS 101889</strain>
    </source>
</reference>